<comment type="caution">
    <text evidence="1">The sequence shown here is derived from an EMBL/GenBank/DDBJ whole genome shotgun (WGS) entry which is preliminary data.</text>
</comment>
<dbReference type="GO" id="GO:0003723">
    <property type="term" value="F:RNA binding"/>
    <property type="evidence" value="ECO:0007669"/>
    <property type="project" value="InterPro"/>
</dbReference>
<evidence type="ECO:0008006" key="3">
    <source>
        <dbReference type="Google" id="ProtNLM"/>
    </source>
</evidence>
<gene>
    <name evidence="1" type="ORF">EDEG_02727</name>
</gene>
<dbReference type="VEuPathDB" id="MicrosporidiaDB:EDEG_02727"/>
<dbReference type="STRING" id="1003232.J8ZT99"/>
<protein>
    <recommendedName>
        <fullName evidence="3">PCI domain-containing protein</fullName>
    </recommendedName>
</protein>
<dbReference type="OMA" id="NICQKID"/>
<dbReference type="EMBL" id="AFBI03000052">
    <property type="protein sequence ID" value="EJW02903.1"/>
    <property type="molecule type" value="Genomic_DNA"/>
</dbReference>
<dbReference type="GO" id="GO:0006368">
    <property type="term" value="P:transcription elongation by RNA polymerase II"/>
    <property type="evidence" value="ECO:0007669"/>
    <property type="project" value="TreeGrafter"/>
</dbReference>
<dbReference type="GO" id="GO:0003690">
    <property type="term" value="F:double-stranded DNA binding"/>
    <property type="evidence" value="ECO:0007669"/>
    <property type="project" value="InterPro"/>
</dbReference>
<organism evidence="1 2">
    <name type="scientific">Edhazardia aedis (strain USNM 41457)</name>
    <name type="common">Microsporidian parasite</name>
    <dbReference type="NCBI Taxonomy" id="1003232"/>
    <lineage>
        <taxon>Eukaryota</taxon>
        <taxon>Fungi</taxon>
        <taxon>Fungi incertae sedis</taxon>
        <taxon>Microsporidia</taxon>
        <taxon>Edhazardia</taxon>
    </lineage>
</organism>
<dbReference type="InterPro" id="IPR045114">
    <property type="entry name" value="Csn12-like"/>
</dbReference>
<name>J8ZT99_EDHAE</name>
<evidence type="ECO:0000313" key="2">
    <source>
        <dbReference type="Proteomes" id="UP000003163"/>
    </source>
</evidence>
<sequence length="361" mass="42456">MDITNGVNSRIQEKDTASVITLFCMSKMTQRNLAQVDFNRIMYPFNKILHYQKKFFSDQENTENIESLLDLGLKELFPNNWSYPIFKQIVTNIHNACSAMRKTNVEKIAKKLQNIFRELLDDSQKSNNNMSAASLMMIRIFNILVNICQKIDNIKMVDNLFVVILSKNIDIRCVKDRKIFNLYLGKFYLKRNEIQKAHKAFLNVYKTKNDVFKSISSIYIAFTLVLLNKMPSKQFLDKYNLSDMDEFMHSIRNGKIVQFDHHLKSLQYIFMKIGLYHLMAVDAFYLCYRNLLYNVHLVFGNERKLFFNQILKVIEIMKIDLSEDMLISALINLIAKNKIKGYVNISRSVLVLRKEDPFPVE</sequence>
<dbReference type="PANTHER" id="PTHR12732">
    <property type="entry name" value="UNCHARACTERIZED PROTEASOME COMPONENT REGION PCI-CONTAINING"/>
    <property type="match status" value="1"/>
</dbReference>
<dbReference type="PANTHER" id="PTHR12732:SF0">
    <property type="entry name" value="PCI DOMAIN-CONTAINING PROTEIN 2"/>
    <property type="match status" value="1"/>
</dbReference>
<dbReference type="GO" id="GO:0070390">
    <property type="term" value="C:transcription export complex 2"/>
    <property type="evidence" value="ECO:0007669"/>
    <property type="project" value="TreeGrafter"/>
</dbReference>
<evidence type="ECO:0000313" key="1">
    <source>
        <dbReference type="EMBL" id="EJW02903.1"/>
    </source>
</evidence>
<dbReference type="GO" id="GO:0000973">
    <property type="term" value="P:post-transcriptional tethering of RNA polymerase II gene DNA at nuclear periphery"/>
    <property type="evidence" value="ECO:0007669"/>
    <property type="project" value="TreeGrafter"/>
</dbReference>
<reference evidence="2" key="2">
    <citation type="submission" date="2015-07" db="EMBL/GenBank/DDBJ databases">
        <title>Contrasting host-pathogen interactions and genome evolution in two generalist and specialist microsporidian pathogens of mosquitoes.</title>
        <authorList>
            <consortium name="The Broad Institute Genomics Platform"/>
            <consortium name="The Broad Institute Genome Sequencing Center for Infectious Disease"/>
            <person name="Cuomo C.A."/>
            <person name="Sanscrainte N.D."/>
            <person name="Goldberg J.M."/>
            <person name="Heiman D."/>
            <person name="Young S."/>
            <person name="Zeng Q."/>
            <person name="Becnel J.J."/>
            <person name="Birren B.W."/>
        </authorList>
    </citation>
    <scope>NUCLEOTIDE SEQUENCE [LARGE SCALE GENOMIC DNA]</scope>
    <source>
        <strain evidence="2">USNM 41457</strain>
    </source>
</reference>
<accession>J8ZT99</accession>
<dbReference type="OrthoDB" id="2190904at2759"/>
<dbReference type="Proteomes" id="UP000003163">
    <property type="component" value="Unassembled WGS sequence"/>
</dbReference>
<dbReference type="FunCoup" id="J8ZT99">
    <property type="interactions" value="2"/>
</dbReference>
<dbReference type="InParanoid" id="J8ZT99"/>
<dbReference type="InterPro" id="IPR036388">
    <property type="entry name" value="WH-like_DNA-bd_sf"/>
</dbReference>
<reference evidence="1 2" key="1">
    <citation type="submission" date="2011-08" db="EMBL/GenBank/DDBJ databases">
        <authorList>
            <person name="Liu Z.J."/>
            <person name="Shi F.L."/>
            <person name="Lu J.Q."/>
            <person name="Li M."/>
            <person name="Wang Z.L."/>
        </authorList>
    </citation>
    <scope>NUCLEOTIDE SEQUENCE [LARGE SCALE GENOMIC DNA]</scope>
    <source>
        <strain evidence="1 2">USNM 41457</strain>
    </source>
</reference>
<dbReference type="HOGENOM" id="CLU_816429_0_0_1"/>
<keyword evidence="2" id="KW-1185">Reference proteome</keyword>
<dbReference type="AlphaFoldDB" id="J8ZT99"/>
<proteinExistence type="predicted"/>
<dbReference type="GO" id="GO:0016973">
    <property type="term" value="P:poly(A)+ mRNA export from nucleus"/>
    <property type="evidence" value="ECO:0007669"/>
    <property type="project" value="TreeGrafter"/>
</dbReference>
<dbReference type="Gene3D" id="1.10.10.10">
    <property type="entry name" value="Winged helix-like DNA-binding domain superfamily/Winged helix DNA-binding domain"/>
    <property type="match status" value="1"/>
</dbReference>